<dbReference type="STRING" id="391735.Veis_3424"/>
<reference evidence="2" key="1">
    <citation type="submission" date="2006-12" db="EMBL/GenBank/DDBJ databases">
        <title>Complete sequence of chromosome 1 of Verminephrobacter eiseniae EF01-2.</title>
        <authorList>
            <person name="Copeland A."/>
            <person name="Lucas S."/>
            <person name="Lapidus A."/>
            <person name="Barry K."/>
            <person name="Detter J.C."/>
            <person name="Glavina del Rio T."/>
            <person name="Dalin E."/>
            <person name="Tice H."/>
            <person name="Pitluck S."/>
            <person name="Chertkov O."/>
            <person name="Brettin T."/>
            <person name="Bruce D."/>
            <person name="Han C."/>
            <person name="Tapia R."/>
            <person name="Gilna P."/>
            <person name="Schmutz J."/>
            <person name="Larimer F."/>
            <person name="Land M."/>
            <person name="Hauser L."/>
            <person name="Kyrpides N."/>
            <person name="Kim E."/>
            <person name="Stahl D."/>
            <person name="Richardson P."/>
        </authorList>
    </citation>
    <scope>NUCLEOTIDE SEQUENCE [LARGE SCALE GENOMIC DNA]</scope>
    <source>
        <strain evidence="2">EF01-2</strain>
    </source>
</reference>
<evidence type="ECO:0000313" key="2">
    <source>
        <dbReference type="Proteomes" id="UP000000374"/>
    </source>
</evidence>
<organism evidence="1 2">
    <name type="scientific">Verminephrobacter eiseniae (strain EF01-2)</name>
    <dbReference type="NCBI Taxonomy" id="391735"/>
    <lineage>
        <taxon>Bacteria</taxon>
        <taxon>Pseudomonadati</taxon>
        <taxon>Pseudomonadota</taxon>
        <taxon>Betaproteobacteria</taxon>
        <taxon>Burkholderiales</taxon>
        <taxon>Comamonadaceae</taxon>
        <taxon>Verminephrobacter</taxon>
    </lineage>
</organism>
<keyword evidence="2" id="KW-1185">Reference proteome</keyword>
<sequence>MKLSTVATFALALLLVFSVVEKLREHRADRRLQSYATGQVFADSPVQTATSDPPFMLHGYRIRPLAAFALRARVLSRENYYFDRGAGLSRVDLAVGWRRMADPAVYESMHITQGWRWLYFEWNDLPPIPAQEIIESSANMHMIAANPMIERALQKIRKGVYVRITGKLVEVTSRNGWRWTSSLSRTDTGAHACEVVFAESVQVEN</sequence>
<gene>
    <name evidence="1" type="ordered locus">Veis_3424</name>
</gene>
<accession>A1WND8</accession>
<evidence type="ECO:0000313" key="1">
    <source>
        <dbReference type="EMBL" id="ABM59145.1"/>
    </source>
</evidence>
<dbReference type="GeneID" id="76461851"/>
<dbReference type="HOGENOM" id="CLU_107971_0_0_4"/>
<dbReference type="EMBL" id="CP000542">
    <property type="protein sequence ID" value="ABM59145.1"/>
    <property type="molecule type" value="Genomic_DNA"/>
</dbReference>
<dbReference type="eggNOG" id="ENOG5031FQP">
    <property type="taxonomic scope" value="Bacteria"/>
</dbReference>
<dbReference type="Proteomes" id="UP000000374">
    <property type="component" value="Chromosome"/>
</dbReference>
<proteinExistence type="predicted"/>
<dbReference type="OrthoDB" id="6706661at2"/>
<protein>
    <submittedName>
        <fullName evidence="1">Uncharacterized protein</fullName>
    </submittedName>
</protein>
<dbReference type="RefSeq" id="WP_011811137.1">
    <property type="nucleotide sequence ID" value="NC_008786.1"/>
</dbReference>
<dbReference type="KEGG" id="vei:Veis_3424"/>
<name>A1WND8_VEREI</name>
<dbReference type="AlphaFoldDB" id="A1WND8"/>